<dbReference type="EMBL" id="LFJN01000004">
    <property type="protein sequence ID" value="KPI44028.1"/>
    <property type="molecule type" value="Genomic_DNA"/>
</dbReference>
<dbReference type="GeneID" id="28738783"/>
<gene>
    <name evidence="2" type="ORF">AB675_6600</name>
</gene>
<feature type="region of interest" description="Disordered" evidence="1">
    <location>
        <begin position="79"/>
        <end position="151"/>
    </location>
</feature>
<protein>
    <submittedName>
        <fullName evidence="2">Uncharacterized protein</fullName>
    </submittedName>
</protein>
<evidence type="ECO:0000313" key="3">
    <source>
        <dbReference type="Proteomes" id="UP000038010"/>
    </source>
</evidence>
<sequence>MDPHDFHAQQTAFVRRHQELCRAHARMLAVNGALPVDMLLGWDCVLLESDGDGGFDGLQLELGNVEGVGFSAVAVMGSDAGEGNRTQRDGGAVAQSVGGGGTEDAGEDKGRQGGDKEGQSEGSVSAHAGGGMRTEPSKEVSQGGKERGSAR</sequence>
<dbReference type="AlphaFoldDB" id="A0A0N0NQK9"/>
<name>A0A0N0NQK9_9EURO</name>
<accession>A0A0N0NQK9</accession>
<evidence type="ECO:0000313" key="2">
    <source>
        <dbReference type="EMBL" id="KPI44028.1"/>
    </source>
</evidence>
<reference evidence="2 3" key="1">
    <citation type="submission" date="2015-06" db="EMBL/GenBank/DDBJ databases">
        <title>Draft genome of the ant-associated black yeast Phialophora attae CBS 131958.</title>
        <authorList>
            <person name="Moreno L.F."/>
            <person name="Stielow B.J."/>
            <person name="de Hoog S."/>
            <person name="Vicente V.A."/>
            <person name="Weiss V.A."/>
            <person name="de Vries M."/>
            <person name="Cruz L.M."/>
            <person name="Souza E.M."/>
        </authorList>
    </citation>
    <scope>NUCLEOTIDE SEQUENCE [LARGE SCALE GENOMIC DNA]</scope>
    <source>
        <strain evidence="2 3">CBS 131958</strain>
    </source>
</reference>
<keyword evidence="3" id="KW-1185">Reference proteome</keyword>
<feature type="compositionally biased region" description="Basic and acidic residues" evidence="1">
    <location>
        <begin position="107"/>
        <end position="119"/>
    </location>
</feature>
<comment type="caution">
    <text evidence="2">The sequence shown here is derived from an EMBL/GenBank/DDBJ whole genome shotgun (WGS) entry which is preliminary data.</text>
</comment>
<dbReference type="Proteomes" id="UP000038010">
    <property type="component" value="Unassembled WGS sequence"/>
</dbReference>
<dbReference type="VEuPathDB" id="FungiDB:AB675_6600"/>
<organism evidence="2 3">
    <name type="scientific">Cyphellophora attinorum</name>
    <dbReference type="NCBI Taxonomy" id="1664694"/>
    <lineage>
        <taxon>Eukaryota</taxon>
        <taxon>Fungi</taxon>
        <taxon>Dikarya</taxon>
        <taxon>Ascomycota</taxon>
        <taxon>Pezizomycotina</taxon>
        <taxon>Eurotiomycetes</taxon>
        <taxon>Chaetothyriomycetidae</taxon>
        <taxon>Chaetothyriales</taxon>
        <taxon>Cyphellophoraceae</taxon>
        <taxon>Cyphellophora</taxon>
    </lineage>
</organism>
<dbReference type="RefSeq" id="XP_018003991.1">
    <property type="nucleotide sequence ID" value="XM_018146903.1"/>
</dbReference>
<proteinExistence type="predicted"/>
<evidence type="ECO:0000256" key="1">
    <source>
        <dbReference type="SAM" id="MobiDB-lite"/>
    </source>
</evidence>